<evidence type="ECO:0000313" key="2">
    <source>
        <dbReference type="EMBL" id="GIQ67969.1"/>
    </source>
</evidence>
<proteinExistence type="predicted"/>
<name>A0A8J4M0Y9_9BACL</name>
<feature type="compositionally biased region" description="Basic and acidic residues" evidence="1">
    <location>
        <begin position="1"/>
        <end position="10"/>
    </location>
</feature>
<organism evidence="2 3">
    <name type="scientific">Xylanibacillus composti</name>
    <dbReference type="NCBI Taxonomy" id="1572762"/>
    <lineage>
        <taxon>Bacteria</taxon>
        <taxon>Bacillati</taxon>
        <taxon>Bacillota</taxon>
        <taxon>Bacilli</taxon>
        <taxon>Bacillales</taxon>
        <taxon>Paenibacillaceae</taxon>
        <taxon>Xylanibacillus</taxon>
    </lineage>
</organism>
<keyword evidence="3" id="KW-1185">Reference proteome</keyword>
<sequence length="55" mass="6296">MIPHKQEEVTQRGYSMKKKPRLPTVHTGGRRSFSNVDANRYTRASCALPEACEYV</sequence>
<protein>
    <submittedName>
        <fullName evidence="2">Uncharacterized protein</fullName>
    </submittedName>
</protein>
<dbReference type="Proteomes" id="UP000677918">
    <property type="component" value="Unassembled WGS sequence"/>
</dbReference>
<dbReference type="AlphaFoldDB" id="A0A8J4M0Y9"/>
<accession>A0A8J4M0Y9</accession>
<feature type="region of interest" description="Disordered" evidence="1">
    <location>
        <begin position="1"/>
        <end position="33"/>
    </location>
</feature>
<reference evidence="2" key="1">
    <citation type="submission" date="2021-04" db="EMBL/GenBank/DDBJ databases">
        <title>Draft genome sequence of Xylanibacillus composti strain K13.</title>
        <authorList>
            <person name="Uke A."/>
            <person name="Chhe C."/>
            <person name="Baramee S."/>
            <person name="Kosugi A."/>
        </authorList>
    </citation>
    <scope>NUCLEOTIDE SEQUENCE</scope>
    <source>
        <strain evidence="2">K13</strain>
    </source>
</reference>
<evidence type="ECO:0000256" key="1">
    <source>
        <dbReference type="SAM" id="MobiDB-lite"/>
    </source>
</evidence>
<gene>
    <name evidence="2" type="ORF">XYCOK13_07930</name>
</gene>
<dbReference type="EMBL" id="BOVK01000011">
    <property type="protein sequence ID" value="GIQ67969.1"/>
    <property type="molecule type" value="Genomic_DNA"/>
</dbReference>
<evidence type="ECO:0000313" key="3">
    <source>
        <dbReference type="Proteomes" id="UP000677918"/>
    </source>
</evidence>
<comment type="caution">
    <text evidence="2">The sequence shown here is derived from an EMBL/GenBank/DDBJ whole genome shotgun (WGS) entry which is preliminary data.</text>
</comment>